<name>A0A8X7XVW3_POPTO</name>
<dbReference type="Proteomes" id="UP000886885">
    <property type="component" value="Chromosome 18D"/>
</dbReference>
<dbReference type="PANTHER" id="PTHR45966">
    <property type="entry name" value="GDSL-LIKE LIPASE/ACYLHYDROLASE"/>
    <property type="match status" value="1"/>
</dbReference>
<dbReference type="GO" id="GO:0016298">
    <property type="term" value="F:lipase activity"/>
    <property type="evidence" value="ECO:0007669"/>
    <property type="project" value="TreeGrafter"/>
</dbReference>
<dbReference type="PANTHER" id="PTHR45966:SF13">
    <property type="entry name" value="GDSL ESTERASE_LIPASE"/>
    <property type="match status" value="1"/>
</dbReference>
<organism evidence="2 3">
    <name type="scientific">Populus tomentosa</name>
    <name type="common">Chinese white poplar</name>
    <dbReference type="NCBI Taxonomy" id="118781"/>
    <lineage>
        <taxon>Eukaryota</taxon>
        <taxon>Viridiplantae</taxon>
        <taxon>Streptophyta</taxon>
        <taxon>Embryophyta</taxon>
        <taxon>Tracheophyta</taxon>
        <taxon>Spermatophyta</taxon>
        <taxon>Magnoliopsida</taxon>
        <taxon>eudicotyledons</taxon>
        <taxon>Gunneridae</taxon>
        <taxon>Pentapetalae</taxon>
        <taxon>rosids</taxon>
        <taxon>fabids</taxon>
        <taxon>Malpighiales</taxon>
        <taxon>Salicaceae</taxon>
        <taxon>Saliceae</taxon>
        <taxon>Populus</taxon>
    </lineage>
</organism>
<evidence type="ECO:0000313" key="3">
    <source>
        <dbReference type="Proteomes" id="UP000886885"/>
    </source>
</evidence>
<accession>A0A8X7XVW3</accession>
<dbReference type="InterPro" id="IPR044552">
    <property type="entry name" value="GLIP1-5/GLL25"/>
</dbReference>
<evidence type="ECO:0000313" key="2">
    <source>
        <dbReference type="EMBL" id="KAG6739526.1"/>
    </source>
</evidence>
<dbReference type="AlphaFoldDB" id="A0A8X7XVW3"/>
<reference evidence="2" key="1">
    <citation type="journal article" date="2020" name="bioRxiv">
        <title>Hybrid origin of Populus tomentosa Carr. identified through genome sequencing and phylogenomic analysis.</title>
        <authorList>
            <person name="An X."/>
            <person name="Gao K."/>
            <person name="Chen Z."/>
            <person name="Li J."/>
            <person name="Yang X."/>
            <person name="Yang X."/>
            <person name="Zhou J."/>
            <person name="Guo T."/>
            <person name="Zhao T."/>
            <person name="Huang S."/>
            <person name="Miao D."/>
            <person name="Khan W.U."/>
            <person name="Rao P."/>
            <person name="Ye M."/>
            <person name="Lei B."/>
            <person name="Liao W."/>
            <person name="Wang J."/>
            <person name="Ji L."/>
            <person name="Li Y."/>
            <person name="Guo B."/>
            <person name="Mustafa N.S."/>
            <person name="Li S."/>
            <person name="Yun Q."/>
            <person name="Keller S.R."/>
            <person name="Mao J."/>
            <person name="Zhang R."/>
            <person name="Strauss S.H."/>
        </authorList>
    </citation>
    <scope>NUCLEOTIDE SEQUENCE</scope>
    <source>
        <strain evidence="2">GM15</strain>
        <tissue evidence="2">Leaf</tissue>
    </source>
</reference>
<keyword evidence="3" id="KW-1185">Reference proteome</keyword>
<comment type="caution">
    <text evidence="2">The sequence shown here is derived from an EMBL/GenBank/DDBJ whole genome shotgun (WGS) entry which is preliminary data.</text>
</comment>
<protein>
    <submittedName>
        <fullName evidence="2">Uncharacterized protein</fullName>
    </submittedName>
</protein>
<evidence type="ECO:0000256" key="1">
    <source>
        <dbReference type="ARBA" id="ARBA00022729"/>
    </source>
</evidence>
<sequence>MQEYFVPEVYVGMVIGNLTNAIQVLYEKGARKFGFLSMSPFGCMPLMRARNPKSSEGGCFEVASGLALAHNNALNVVSKRGVNACCGTGPYGGIYSRGGKRMPVEFQLCDNADNYIWWDSCHPTERIHEQIAKTLWKDGPSVGPYKLEDLFFDKERLTIADILDAANEEHFQQ</sequence>
<proteinExistence type="predicted"/>
<keyword evidence="1" id="KW-0732">Signal</keyword>
<dbReference type="OrthoDB" id="1699368at2759"/>
<dbReference type="EMBL" id="JAAWWB010000036">
    <property type="protein sequence ID" value="KAG6739526.1"/>
    <property type="molecule type" value="Genomic_DNA"/>
</dbReference>
<gene>
    <name evidence="2" type="ORF">POTOM_057127</name>
</gene>